<dbReference type="InterPro" id="IPR029063">
    <property type="entry name" value="SAM-dependent_MTases_sf"/>
</dbReference>
<dbReference type="AlphaFoldDB" id="A0AA52F0G9"/>
<dbReference type="Gene3D" id="3.40.50.150">
    <property type="entry name" value="Vaccinia Virus protein VP39"/>
    <property type="match status" value="1"/>
</dbReference>
<organism evidence="1">
    <name type="scientific">Marivirga arenosa</name>
    <dbReference type="NCBI Taxonomy" id="3059076"/>
    <lineage>
        <taxon>Bacteria</taxon>
        <taxon>Pseudomonadati</taxon>
        <taxon>Bacteroidota</taxon>
        <taxon>Cytophagia</taxon>
        <taxon>Cytophagales</taxon>
        <taxon>Marivirgaceae</taxon>
        <taxon>Marivirga</taxon>
    </lineage>
</organism>
<dbReference type="EC" id="2.1.1.-" evidence="1"/>
<proteinExistence type="predicted"/>
<dbReference type="SUPFAM" id="SSF53335">
    <property type="entry name" value="S-adenosyl-L-methionine-dependent methyltransferases"/>
    <property type="match status" value="1"/>
</dbReference>
<gene>
    <name evidence="1" type="ORF">QYS47_29105</name>
</gene>
<name>A0AA52F0G9_9BACT</name>
<evidence type="ECO:0000313" key="1">
    <source>
        <dbReference type="EMBL" id="WNB18069.1"/>
    </source>
</evidence>
<sequence length="242" mass="28145">MTNNTPYIHTEKIHNFVSPNIIIPIINNYFQPKSLLDVGCGTGTWLRAFENLYGIKNYIGIDGDFIDKSKLVIDPKKFEETDLNEGFKLNKKFDVVLCLEVAEHLDKISAARLIEDLTLHSNIIIFSAAIPGQGGQNHVNEQWPEYWERLFNSKNFKKYDIIRGKIWNHQDVDVWYKQNIFVYSNLDLTFSDVIVPSYIHPDYWLKKTKLIEEVSNYKNGELGIRISFNSFIKALKRKLING</sequence>
<protein>
    <submittedName>
        <fullName evidence="1">Class I SAM-dependent methyltransferase</fullName>
        <ecNumber evidence="1">2.1.1.-</ecNumber>
    </submittedName>
</protein>
<dbReference type="KEGG" id="marp:QYS47_29105"/>
<dbReference type="GO" id="GO:0032259">
    <property type="term" value="P:methylation"/>
    <property type="evidence" value="ECO:0007669"/>
    <property type="project" value="UniProtKB-KW"/>
</dbReference>
<dbReference type="Proteomes" id="UP001232019">
    <property type="component" value="Chromosome"/>
</dbReference>
<reference evidence="1" key="1">
    <citation type="submission" date="2023-08" db="EMBL/GenBank/DDBJ databases">
        <title>Comparative genomics and taxonomic characterization of three novel marine species of genus Marivirga.</title>
        <authorList>
            <person name="Muhammad N."/>
            <person name="Kim S.-G."/>
        </authorList>
    </citation>
    <scope>NUCLEOTIDE SEQUENCE</scope>
    <source>
        <strain evidence="1">BKB1-2</strain>
    </source>
</reference>
<keyword evidence="1" id="KW-0808">Transferase</keyword>
<dbReference type="CDD" id="cd02440">
    <property type="entry name" value="AdoMet_MTases"/>
    <property type="match status" value="1"/>
</dbReference>
<dbReference type="RefSeq" id="WP_322347607.1">
    <property type="nucleotide sequence ID" value="NZ_CP129968.2"/>
</dbReference>
<dbReference type="GO" id="GO:0008168">
    <property type="term" value="F:methyltransferase activity"/>
    <property type="evidence" value="ECO:0007669"/>
    <property type="project" value="UniProtKB-KW"/>
</dbReference>
<keyword evidence="1" id="KW-0489">Methyltransferase</keyword>
<accession>A0AA52F0G9</accession>
<dbReference type="EMBL" id="CP129968">
    <property type="protein sequence ID" value="WNB18069.1"/>
    <property type="molecule type" value="Genomic_DNA"/>
</dbReference>
<dbReference type="Pfam" id="PF13489">
    <property type="entry name" value="Methyltransf_23"/>
    <property type="match status" value="1"/>
</dbReference>